<evidence type="ECO:0000313" key="1">
    <source>
        <dbReference type="EMBL" id="RZH89137.1"/>
    </source>
</evidence>
<organism evidence="1 2">
    <name type="scientific">Staphylococcus aureus</name>
    <dbReference type="NCBI Taxonomy" id="1280"/>
    <lineage>
        <taxon>Bacteria</taxon>
        <taxon>Bacillati</taxon>
        <taxon>Bacillota</taxon>
        <taxon>Bacilli</taxon>
        <taxon>Bacillales</taxon>
        <taxon>Staphylococcaceae</taxon>
        <taxon>Staphylococcus</taxon>
    </lineage>
</organism>
<dbReference type="Gene3D" id="3.90.1720.10">
    <property type="entry name" value="endopeptidase domain like (from Nostoc punctiforme)"/>
    <property type="match status" value="1"/>
</dbReference>
<dbReference type="EMBL" id="RQTC01000638">
    <property type="protein sequence ID" value="RZH89137.1"/>
    <property type="molecule type" value="Genomic_DNA"/>
</dbReference>
<dbReference type="Proteomes" id="UP000293434">
    <property type="component" value="Unassembled WGS sequence"/>
</dbReference>
<protein>
    <submittedName>
        <fullName evidence="1">Autolysin</fullName>
    </submittedName>
</protein>
<accession>A0AB74DZU2</accession>
<evidence type="ECO:0000313" key="2">
    <source>
        <dbReference type="Proteomes" id="UP000293434"/>
    </source>
</evidence>
<name>A0AB74DZU2_STAAU</name>
<feature type="non-terminal residue" evidence="1">
    <location>
        <position position="86"/>
    </location>
</feature>
<dbReference type="AlphaFoldDB" id="A0AB74DZU2"/>
<proteinExistence type="predicted"/>
<comment type="caution">
    <text evidence="1">The sequence shown here is derived from an EMBL/GenBank/DDBJ whole genome shotgun (WGS) entry which is preliminary data.</text>
</comment>
<gene>
    <name evidence="1" type="ORF">EIG94_16605</name>
</gene>
<reference evidence="1 2" key="1">
    <citation type="submission" date="2018-11" db="EMBL/GenBank/DDBJ databases">
        <title>Genomic profiling of Staphylococcus species from a Poultry farm system in KwaZulu-Natal, South Africa.</title>
        <authorList>
            <person name="Amoako D.G."/>
            <person name="Somboro A.M."/>
            <person name="Abia A.L.K."/>
            <person name="Bester L.A."/>
            <person name="Essack S.Y."/>
        </authorList>
    </citation>
    <scope>NUCLEOTIDE SEQUENCE [LARGE SCALE GENOMIC DNA]</scope>
    <source>
        <strain evidence="1 2">SA9</strain>
    </source>
</reference>
<sequence>EFIEWLNTSEGKQFHVDLWSGFQCLDYATAGWYDLFGLLLRGLGAQDIPFANNFAGLATVYPKTPDYLEKHGHLDVFVSNYGAGYG</sequence>
<feature type="non-terminal residue" evidence="1">
    <location>
        <position position="1"/>
    </location>
</feature>